<evidence type="ECO:0000259" key="1">
    <source>
        <dbReference type="Pfam" id="PF00171"/>
    </source>
</evidence>
<dbReference type="PANTHER" id="PTHR43866:SF4">
    <property type="entry name" value="MALONATE-SEMIALDEHYDE DEHYDROGENASE"/>
    <property type="match status" value="1"/>
</dbReference>
<dbReference type="PANTHER" id="PTHR43866">
    <property type="entry name" value="MALONATE-SEMIALDEHYDE DEHYDROGENASE"/>
    <property type="match status" value="1"/>
</dbReference>
<feature type="domain" description="Aldehyde dehydrogenase" evidence="1">
    <location>
        <begin position="13"/>
        <end position="191"/>
    </location>
</feature>
<comment type="caution">
    <text evidence="2">The sequence shown here is derived from an EMBL/GenBank/DDBJ whole genome shotgun (WGS) entry which is preliminary data.</text>
</comment>
<dbReference type="OrthoDB" id="310895at2759"/>
<dbReference type="Proteomes" id="UP000023152">
    <property type="component" value="Unassembled WGS sequence"/>
</dbReference>
<dbReference type="OMA" id="EICTRSM"/>
<dbReference type="EMBL" id="ASPP01005432">
    <property type="protein sequence ID" value="ETO30544.1"/>
    <property type="molecule type" value="Genomic_DNA"/>
</dbReference>
<protein>
    <submittedName>
        <fullName evidence="2">Methylmalonate semialdhyde dehydrogenase</fullName>
    </submittedName>
</protein>
<accession>X6NXJ5</accession>
<dbReference type="SUPFAM" id="SSF53720">
    <property type="entry name" value="ALDH-like"/>
    <property type="match status" value="1"/>
</dbReference>
<sequence length="205" mass="22713">MAASVLLIVGEQKKLLDEICTRSMALKPGSDSRDLGPVIDAQARDRIIDYINKAEADGHKILVDGRSWAKKNTKGFWVGPTVILFSDPKHPGMTDEIFGPVLSVYICKDREEAITIENNNPYGNAACIYTTTGENAEWFSKRFSAGMIGVNVGVPVPREPFSFGGINRSKFGDCDITGDGGIEFWTYRKKVTTKWASPEKKTWMD</sequence>
<proteinExistence type="predicted"/>
<organism evidence="2 3">
    <name type="scientific">Reticulomyxa filosa</name>
    <dbReference type="NCBI Taxonomy" id="46433"/>
    <lineage>
        <taxon>Eukaryota</taxon>
        <taxon>Sar</taxon>
        <taxon>Rhizaria</taxon>
        <taxon>Retaria</taxon>
        <taxon>Foraminifera</taxon>
        <taxon>Monothalamids</taxon>
        <taxon>Reticulomyxidae</taxon>
        <taxon>Reticulomyxa</taxon>
    </lineage>
</organism>
<dbReference type="InterPro" id="IPR016163">
    <property type="entry name" value="Ald_DH_C"/>
</dbReference>
<evidence type="ECO:0000313" key="3">
    <source>
        <dbReference type="Proteomes" id="UP000023152"/>
    </source>
</evidence>
<dbReference type="GO" id="GO:0006574">
    <property type="term" value="P:L-valine catabolic process"/>
    <property type="evidence" value="ECO:0007669"/>
    <property type="project" value="TreeGrafter"/>
</dbReference>
<dbReference type="GO" id="GO:0004491">
    <property type="term" value="F:methylmalonate-semialdehyde dehydrogenase (acylating, NAD) activity"/>
    <property type="evidence" value="ECO:0007669"/>
    <property type="project" value="InterPro"/>
</dbReference>
<dbReference type="AlphaFoldDB" id="X6NXJ5"/>
<dbReference type="InterPro" id="IPR015590">
    <property type="entry name" value="Aldehyde_DH_dom"/>
</dbReference>
<keyword evidence="3" id="KW-1185">Reference proteome</keyword>
<evidence type="ECO:0000313" key="2">
    <source>
        <dbReference type="EMBL" id="ETO30544.1"/>
    </source>
</evidence>
<gene>
    <name evidence="2" type="ORF">RFI_06576</name>
</gene>
<dbReference type="InterPro" id="IPR010061">
    <property type="entry name" value="MeMal-semiAld_DH"/>
</dbReference>
<dbReference type="Pfam" id="PF00171">
    <property type="entry name" value="Aldedh"/>
    <property type="match status" value="1"/>
</dbReference>
<name>X6NXJ5_RETFI</name>
<dbReference type="Gene3D" id="3.40.309.10">
    <property type="entry name" value="Aldehyde Dehydrogenase, Chain A, domain 2"/>
    <property type="match status" value="1"/>
</dbReference>
<dbReference type="GO" id="GO:0006210">
    <property type="term" value="P:thymine catabolic process"/>
    <property type="evidence" value="ECO:0007669"/>
    <property type="project" value="TreeGrafter"/>
</dbReference>
<dbReference type="InterPro" id="IPR016161">
    <property type="entry name" value="Ald_DH/histidinol_DH"/>
</dbReference>
<reference evidence="2 3" key="1">
    <citation type="journal article" date="2013" name="Curr. Biol.">
        <title>The Genome of the Foraminiferan Reticulomyxa filosa.</title>
        <authorList>
            <person name="Glockner G."/>
            <person name="Hulsmann N."/>
            <person name="Schleicher M."/>
            <person name="Noegel A.A."/>
            <person name="Eichinger L."/>
            <person name="Gallinger C."/>
            <person name="Pawlowski J."/>
            <person name="Sierra R."/>
            <person name="Euteneuer U."/>
            <person name="Pillet L."/>
            <person name="Moustafa A."/>
            <person name="Platzer M."/>
            <person name="Groth M."/>
            <person name="Szafranski K."/>
            <person name="Schliwa M."/>
        </authorList>
    </citation>
    <scope>NUCLEOTIDE SEQUENCE [LARGE SCALE GENOMIC DNA]</scope>
</reference>